<comment type="caution">
    <text evidence="1">The sequence shown here is derived from an EMBL/GenBank/DDBJ whole genome shotgun (WGS) entry which is preliminary data.</text>
</comment>
<dbReference type="AlphaFoldDB" id="A0A834KLM7"/>
<reference evidence="1" key="1">
    <citation type="journal article" date="2020" name="G3 (Bethesda)">
        <title>High-Quality Assemblies for Three Invasive Social Wasps from the &lt;i&gt;Vespula&lt;/i&gt; Genus.</title>
        <authorList>
            <person name="Harrop T.W.R."/>
            <person name="Guhlin J."/>
            <person name="McLaughlin G.M."/>
            <person name="Permina E."/>
            <person name="Stockwell P."/>
            <person name="Gilligan J."/>
            <person name="Le Lec M.F."/>
            <person name="Gruber M.A.M."/>
            <person name="Quinn O."/>
            <person name="Lovegrove M."/>
            <person name="Duncan E.J."/>
            <person name="Remnant E.J."/>
            <person name="Van Eeckhoven J."/>
            <person name="Graham B."/>
            <person name="Knapp R.A."/>
            <person name="Langford K.W."/>
            <person name="Kronenberg Z."/>
            <person name="Press M.O."/>
            <person name="Eacker S.M."/>
            <person name="Wilson-Rankin E.E."/>
            <person name="Purcell J."/>
            <person name="Lester P.J."/>
            <person name="Dearden P.K."/>
        </authorList>
    </citation>
    <scope>NUCLEOTIDE SEQUENCE</scope>
    <source>
        <strain evidence="1">Marl-1</strain>
    </source>
</reference>
<proteinExistence type="predicted"/>
<gene>
    <name evidence="1" type="ORF">HZH66_002684</name>
</gene>
<organism evidence="1 2">
    <name type="scientific">Vespula vulgaris</name>
    <name type="common">Yellow jacket</name>
    <name type="synonym">Wasp</name>
    <dbReference type="NCBI Taxonomy" id="7454"/>
    <lineage>
        <taxon>Eukaryota</taxon>
        <taxon>Metazoa</taxon>
        <taxon>Ecdysozoa</taxon>
        <taxon>Arthropoda</taxon>
        <taxon>Hexapoda</taxon>
        <taxon>Insecta</taxon>
        <taxon>Pterygota</taxon>
        <taxon>Neoptera</taxon>
        <taxon>Endopterygota</taxon>
        <taxon>Hymenoptera</taxon>
        <taxon>Apocrita</taxon>
        <taxon>Aculeata</taxon>
        <taxon>Vespoidea</taxon>
        <taxon>Vespidae</taxon>
        <taxon>Vespinae</taxon>
        <taxon>Vespula</taxon>
    </lineage>
</organism>
<evidence type="ECO:0000313" key="2">
    <source>
        <dbReference type="Proteomes" id="UP000614350"/>
    </source>
</evidence>
<dbReference type="Proteomes" id="UP000614350">
    <property type="component" value="Unassembled WGS sequence"/>
</dbReference>
<name>A0A834KLM7_VESVU</name>
<evidence type="ECO:0000313" key="1">
    <source>
        <dbReference type="EMBL" id="KAF7408147.1"/>
    </source>
</evidence>
<keyword evidence="2" id="KW-1185">Reference proteome</keyword>
<protein>
    <submittedName>
        <fullName evidence="1">Uncharacterized protein</fullName>
    </submittedName>
</protein>
<dbReference type="EMBL" id="JACSEA010000002">
    <property type="protein sequence ID" value="KAF7408147.1"/>
    <property type="molecule type" value="Genomic_DNA"/>
</dbReference>
<sequence length="553" mass="61347">MIRDLKPLDGLLQRMTIFLLKPTFMALKNELPLKHLMKKTQLNNAVASSTSTSLLQIFSMSSISKPSNLAPSPQCQQENSLQCLNSAPCKQSYQRTEPCPQVEKCVSSIPSCYGQVNTDCLNLPQTLCPSSCPCCYSESPKQSPPKICYRKCLPLLKLLRLPEYHKIPARPPPPLPKHPKRLKCPIQCVPFSSPSMPKCPEFFKCSLMPKEHPSAPPCEPCPRSLSCSCFPSLCPLSRPSTSLKPLTYTPPPPLRSCLPCPECSPPPPCPSPLPCTAYLYSELSPPCSCSKTCPRSRNIKAKYSKDVSSYHKFLSDTGRSQVQRMSTYRIRLRPTQAQMLRSRGLHSSCILLKSNSEKDCKSVSEICKMNESCSKPCKDREAECYPEKVKCEPSKHIKIEVKEEKIVCPKSCVRAGKCIIAQIKKPDKMVYGPTDCPPPKLITPPVCPPTVDSEIEEPICNEKRVKPKKVCTPPPLPGPPTEPISLCPCPPPPKIHPGPCPCPPPQNDIRVKPGRPCPVKDKYPCCLPSYYCPIKSGICVRKPPCDKKKNTKS</sequence>
<accession>A0A834KLM7</accession>